<dbReference type="CDD" id="cd02440">
    <property type="entry name" value="AdoMet_MTases"/>
    <property type="match status" value="1"/>
</dbReference>
<dbReference type="InterPro" id="IPR013216">
    <property type="entry name" value="Methyltransf_11"/>
</dbReference>
<dbReference type="Proteomes" id="UP000244090">
    <property type="component" value="Unassembled WGS sequence"/>
</dbReference>
<dbReference type="GO" id="GO:0008757">
    <property type="term" value="F:S-adenosylmethionine-dependent methyltransferase activity"/>
    <property type="evidence" value="ECO:0007669"/>
    <property type="project" value="InterPro"/>
</dbReference>
<sequence>MNAKYDAIGKGYNDTRTADPYLLERLHYHLNPIHKGWYLDIGCGTGNYTSKLHTKEANFIGVDPSQKMLEKAQNSHPDIVWKLGTAENIPLENNSMEGVIGTLTLHHWSDLEKGFSELFRVMKNYTNVVFFTATPEQMKGYWLNHYFPKMMEASIVQMPSLEKITQAMSTAGFPDVYLERYFIQPDLKDHFLYVGKHDARKYLDASIRNGISSFSHLAHQEEVQKGLKMLEKDIASGAIDNIIKSYENHKGDYLFLLSQKEV</sequence>
<evidence type="ECO:0000313" key="6">
    <source>
        <dbReference type="Proteomes" id="UP000244090"/>
    </source>
</evidence>
<evidence type="ECO:0000256" key="3">
    <source>
        <dbReference type="ARBA" id="ARBA00022679"/>
    </source>
</evidence>
<dbReference type="Pfam" id="PF08241">
    <property type="entry name" value="Methyltransf_11"/>
    <property type="match status" value="1"/>
</dbReference>
<dbReference type="SUPFAM" id="SSF53335">
    <property type="entry name" value="S-adenosyl-L-methionine-dependent methyltransferases"/>
    <property type="match status" value="1"/>
</dbReference>
<dbReference type="EMBL" id="QBKT01000007">
    <property type="protein sequence ID" value="PTX60086.1"/>
    <property type="molecule type" value="Genomic_DNA"/>
</dbReference>
<keyword evidence="6" id="KW-1185">Reference proteome</keyword>
<name>A0A2T6BVN3_9FLAO</name>
<keyword evidence="5" id="KW-0830">Ubiquinone</keyword>
<protein>
    <submittedName>
        <fullName evidence="5">Ubiquinone/menaquinone biosynthesis C-methylase UbiE</fullName>
    </submittedName>
</protein>
<dbReference type="AlphaFoldDB" id="A0A2T6BVN3"/>
<dbReference type="PANTHER" id="PTHR44942:SF4">
    <property type="entry name" value="METHYLTRANSFERASE TYPE 11 DOMAIN-CONTAINING PROTEIN"/>
    <property type="match status" value="1"/>
</dbReference>
<dbReference type="OrthoDB" id="9789123at2"/>
<proteinExistence type="inferred from homology"/>
<evidence type="ECO:0000259" key="4">
    <source>
        <dbReference type="Pfam" id="PF08241"/>
    </source>
</evidence>
<evidence type="ECO:0000256" key="2">
    <source>
        <dbReference type="ARBA" id="ARBA00022603"/>
    </source>
</evidence>
<reference evidence="5 6" key="1">
    <citation type="submission" date="2018-04" db="EMBL/GenBank/DDBJ databases">
        <title>Genomic Encyclopedia of Archaeal and Bacterial Type Strains, Phase II (KMG-II): from individual species to whole genera.</title>
        <authorList>
            <person name="Goeker M."/>
        </authorList>
    </citation>
    <scope>NUCLEOTIDE SEQUENCE [LARGE SCALE GENOMIC DNA]</scope>
    <source>
        <strain evidence="5 6">DSM 25731</strain>
    </source>
</reference>
<organism evidence="5 6">
    <name type="scientific">Kordia periserrulae</name>
    <dbReference type="NCBI Taxonomy" id="701523"/>
    <lineage>
        <taxon>Bacteria</taxon>
        <taxon>Pseudomonadati</taxon>
        <taxon>Bacteroidota</taxon>
        <taxon>Flavobacteriia</taxon>
        <taxon>Flavobacteriales</taxon>
        <taxon>Flavobacteriaceae</taxon>
        <taxon>Kordia</taxon>
    </lineage>
</organism>
<dbReference type="Gene3D" id="3.40.50.150">
    <property type="entry name" value="Vaccinia Virus protein VP39"/>
    <property type="match status" value="1"/>
</dbReference>
<accession>A0A2T6BVN3</accession>
<dbReference type="GO" id="GO:0032259">
    <property type="term" value="P:methylation"/>
    <property type="evidence" value="ECO:0007669"/>
    <property type="project" value="UniProtKB-KW"/>
</dbReference>
<keyword evidence="2 5" id="KW-0489">Methyltransferase</keyword>
<dbReference type="PANTHER" id="PTHR44942">
    <property type="entry name" value="METHYLTRANSF_11 DOMAIN-CONTAINING PROTEIN"/>
    <property type="match status" value="1"/>
</dbReference>
<keyword evidence="3" id="KW-0808">Transferase</keyword>
<feature type="domain" description="Methyltransferase type 11" evidence="4">
    <location>
        <begin position="39"/>
        <end position="124"/>
    </location>
</feature>
<evidence type="ECO:0000313" key="5">
    <source>
        <dbReference type="EMBL" id="PTX60086.1"/>
    </source>
</evidence>
<dbReference type="InterPro" id="IPR051052">
    <property type="entry name" value="Diverse_substrate_MTase"/>
</dbReference>
<comment type="similarity">
    <text evidence="1">Belongs to the methyltransferase superfamily.</text>
</comment>
<dbReference type="InterPro" id="IPR029063">
    <property type="entry name" value="SAM-dependent_MTases_sf"/>
</dbReference>
<dbReference type="RefSeq" id="WP_108115702.1">
    <property type="nucleotide sequence ID" value="NZ_QBKT01000007.1"/>
</dbReference>
<evidence type="ECO:0000256" key="1">
    <source>
        <dbReference type="ARBA" id="ARBA00008361"/>
    </source>
</evidence>
<comment type="caution">
    <text evidence="5">The sequence shown here is derived from an EMBL/GenBank/DDBJ whole genome shotgun (WGS) entry which is preliminary data.</text>
</comment>
<gene>
    <name evidence="5" type="ORF">C8N46_10792</name>
</gene>